<sequence>MNSLTKILRAGRLASLAAALVVSPAVPSALAAPGPAPAAAPSADVERAVAALRAISSMRADFVQTDRNGQRLTGTLTLQRPGKIRFQYQPGVPLLIVSDGAALTVIDYEVRQVSRWPIRNSPLGALLNPDKDVARYARLLPTTNPDVLSLEIKDPRHPEYGTLTLIMVRKPGAPGGLQLDSWVALDSQNQRTTIRLSNQQYGVPVPANMFRYNDPRPQIRH</sequence>
<dbReference type="CDD" id="cd16325">
    <property type="entry name" value="LolA"/>
    <property type="match status" value="1"/>
</dbReference>
<dbReference type="Gene3D" id="2.50.20.10">
    <property type="entry name" value="Lipoprotein localisation LolA/LolB/LppX"/>
    <property type="match status" value="1"/>
</dbReference>
<evidence type="ECO:0000313" key="3">
    <source>
        <dbReference type="EMBL" id="MFC3673276.1"/>
    </source>
</evidence>
<gene>
    <name evidence="3" type="ORF">ACFOOT_17785</name>
</gene>
<proteinExistence type="predicted"/>
<name>A0ABV7V9H0_9SPHN</name>
<feature type="signal peptide" evidence="2">
    <location>
        <begin position="1"/>
        <end position="31"/>
    </location>
</feature>
<comment type="caution">
    <text evidence="3">The sequence shown here is derived from an EMBL/GenBank/DDBJ whole genome shotgun (WGS) entry which is preliminary data.</text>
</comment>
<evidence type="ECO:0000256" key="2">
    <source>
        <dbReference type="SAM" id="SignalP"/>
    </source>
</evidence>
<dbReference type="Proteomes" id="UP001595683">
    <property type="component" value="Unassembled WGS sequence"/>
</dbReference>
<dbReference type="RefSeq" id="WP_191323988.1">
    <property type="nucleotide sequence ID" value="NZ_BMZP01000006.1"/>
</dbReference>
<organism evidence="3 4">
    <name type="scientific">Novosphingobium pokkalii</name>
    <dbReference type="NCBI Taxonomy" id="1770194"/>
    <lineage>
        <taxon>Bacteria</taxon>
        <taxon>Pseudomonadati</taxon>
        <taxon>Pseudomonadota</taxon>
        <taxon>Alphaproteobacteria</taxon>
        <taxon>Sphingomonadales</taxon>
        <taxon>Sphingomonadaceae</taxon>
        <taxon>Novosphingobium</taxon>
    </lineage>
</organism>
<keyword evidence="4" id="KW-1185">Reference proteome</keyword>
<dbReference type="SUPFAM" id="SSF89392">
    <property type="entry name" value="Prokaryotic lipoproteins and lipoprotein localization factors"/>
    <property type="match status" value="1"/>
</dbReference>
<evidence type="ECO:0000256" key="1">
    <source>
        <dbReference type="ARBA" id="ARBA00022729"/>
    </source>
</evidence>
<accession>A0ABV7V9H0</accession>
<dbReference type="PANTHER" id="PTHR35869">
    <property type="entry name" value="OUTER-MEMBRANE LIPOPROTEIN CARRIER PROTEIN"/>
    <property type="match status" value="1"/>
</dbReference>
<dbReference type="PANTHER" id="PTHR35869:SF1">
    <property type="entry name" value="OUTER-MEMBRANE LIPOPROTEIN CARRIER PROTEIN"/>
    <property type="match status" value="1"/>
</dbReference>
<dbReference type="Pfam" id="PF03548">
    <property type="entry name" value="LolA"/>
    <property type="match status" value="1"/>
</dbReference>
<feature type="chain" id="PRO_5047067106" evidence="2">
    <location>
        <begin position="32"/>
        <end position="221"/>
    </location>
</feature>
<protein>
    <submittedName>
        <fullName evidence="3">Outer membrane lipoprotein carrier protein LolA</fullName>
    </submittedName>
</protein>
<dbReference type="InterPro" id="IPR004564">
    <property type="entry name" value="OM_lipoprot_carrier_LolA-like"/>
</dbReference>
<evidence type="ECO:0000313" key="4">
    <source>
        <dbReference type="Proteomes" id="UP001595683"/>
    </source>
</evidence>
<keyword evidence="3" id="KW-0449">Lipoprotein</keyword>
<dbReference type="EMBL" id="JBHRYE010000041">
    <property type="protein sequence ID" value="MFC3673276.1"/>
    <property type="molecule type" value="Genomic_DNA"/>
</dbReference>
<reference evidence="4" key="1">
    <citation type="journal article" date="2019" name="Int. J. Syst. Evol. Microbiol.">
        <title>The Global Catalogue of Microorganisms (GCM) 10K type strain sequencing project: providing services to taxonomists for standard genome sequencing and annotation.</title>
        <authorList>
            <consortium name="The Broad Institute Genomics Platform"/>
            <consortium name="The Broad Institute Genome Sequencing Center for Infectious Disease"/>
            <person name="Wu L."/>
            <person name="Ma J."/>
        </authorList>
    </citation>
    <scope>NUCLEOTIDE SEQUENCE [LARGE SCALE GENOMIC DNA]</scope>
    <source>
        <strain evidence="4">KCTC 42224</strain>
    </source>
</reference>
<dbReference type="InterPro" id="IPR029046">
    <property type="entry name" value="LolA/LolB/LppX"/>
</dbReference>
<keyword evidence="1 2" id="KW-0732">Signal</keyword>